<comment type="caution">
    <text evidence="1">The sequence shown here is derived from an EMBL/GenBank/DDBJ whole genome shotgun (WGS) entry which is preliminary data.</text>
</comment>
<gene>
    <name evidence="1" type="ORF">VTL71DRAFT_10444</name>
</gene>
<evidence type="ECO:0000313" key="1">
    <source>
        <dbReference type="EMBL" id="KAL2073120.1"/>
    </source>
</evidence>
<proteinExistence type="predicted"/>
<sequence>MTPIQPTRLTDQRLSHIPDALRSAGLPSNHHRHHRQVDTSFLLSIDIQNPTTFSSPMIRTRTSIYRDALGYYYLEPLPGRLPQSKFLRVINLPTPATPEALFYKIRDLAKWQDRNSLGPWSTIRDVELSYIFVAWDLVNNGPQPSSQVSADDRTYLPADDDDLGADILDMVAKRGWKDVIHVQYERI</sequence>
<protein>
    <submittedName>
        <fullName evidence="1">Uncharacterized protein</fullName>
    </submittedName>
</protein>
<evidence type="ECO:0000313" key="2">
    <source>
        <dbReference type="Proteomes" id="UP001595075"/>
    </source>
</evidence>
<accession>A0ABR4CTE1</accession>
<reference evidence="1 2" key="1">
    <citation type="journal article" date="2024" name="Commun. Biol.">
        <title>Comparative genomic analysis of thermophilic fungi reveals convergent evolutionary adaptations and gene losses.</title>
        <authorList>
            <person name="Steindorff A.S."/>
            <person name="Aguilar-Pontes M.V."/>
            <person name="Robinson A.J."/>
            <person name="Andreopoulos B."/>
            <person name="LaButti K."/>
            <person name="Kuo A."/>
            <person name="Mondo S."/>
            <person name="Riley R."/>
            <person name="Otillar R."/>
            <person name="Haridas S."/>
            <person name="Lipzen A."/>
            <person name="Grimwood J."/>
            <person name="Schmutz J."/>
            <person name="Clum A."/>
            <person name="Reid I.D."/>
            <person name="Moisan M.C."/>
            <person name="Butler G."/>
            <person name="Nguyen T.T.M."/>
            <person name="Dewar K."/>
            <person name="Conant G."/>
            <person name="Drula E."/>
            <person name="Henrissat B."/>
            <person name="Hansel C."/>
            <person name="Singer S."/>
            <person name="Hutchinson M.I."/>
            <person name="de Vries R.P."/>
            <person name="Natvig D.O."/>
            <person name="Powell A.J."/>
            <person name="Tsang A."/>
            <person name="Grigoriev I.V."/>
        </authorList>
    </citation>
    <scope>NUCLEOTIDE SEQUENCE [LARGE SCALE GENOMIC DNA]</scope>
    <source>
        <strain evidence="1 2">CBS 494.80</strain>
    </source>
</reference>
<dbReference type="Proteomes" id="UP001595075">
    <property type="component" value="Unassembled WGS sequence"/>
</dbReference>
<name>A0ABR4CTE1_9HELO</name>
<dbReference type="EMBL" id="JAZHXI010000003">
    <property type="protein sequence ID" value="KAL2073120.1"/>
    <property type="molecule type" value="Genomic_DNA"/>
</dbReference>
<keyword evidence="2" id="KW-1185">Reference proteome</keyword>
<organism evidence="1 2">
    <name type="scientific">Oculimacula yallundae</name>
    <dbReference type="NCBI Taxonomy" id="86028"/>
    <lineage>
        <taxon>Eukaryota</taxon>
        <taxon>Fungi</taxon>
        <taxon>Dikarya</taxon>
        <taxon>Ascomycota</taxon>
        <taxon>Pezizomycotina</taxon>
        <taxon>Leotiomycetes</taxon>
        <taxon>Helotiales</taxon>
        <taxon>Ploettnerulaceae</taxon>
        <taxon>Oculimacula</taxon>
    </lineage>
</organism>